<keyword evidence="4" id="KW-0233">DNA recombination</keyword>
<dbReference type="Pfam" id="PF02646">
    <property type="entry name" value="RmuC"/>
    <property type="match status" value="1"/>
</dbReference>
<dbReference type="OrthoDB" id="370725at2"/>
<feature type="compositionally biased region" description="Polar residues" evidence="6">
    <location>
        <begin position="462"/>
        <end position="475"/>
    </location>
</feature>
<dbReference type="PANTHER" id="PTHR30563">
    <property type="entry name" value="DNA RECOMBINATION PROTEIN RMUC"/>
    <property type="match status" value="1"/>
</dbReference>
<dbReference type="RefSeq" id="WP_051214240.1">
    <property type="nucleotide sequence ID" value="NZ_UGVL01000001.1"/>
</dbReference>
<dbReference type="EMBL" id="UGVL01000001">
    <property type="protein sequence ID" value="SUE33848.1"/>
    <property type="molecule type" value="Genomic_DNA"/>
</dbReference>
<dbReference type="Proteomes" id="UP000255233">
    <property type="component" value="Unassembled WGS sequence"/>
</dbReference>
<feature type="region of interest" description="Disordered" evidence="6">
    <location>
        <begin position="443"/>
        <end position="482"/>
    </location>
</feature>
<sequence length="482" mass="53374">MDIIAITTIVSLAAIAAALFARLRSEQAAARRTAQENERLLSEKEQCREALQEARTRSAEQQAAADRTLAAAQTEAARQLAETRAEADKRLAEARAEIRIWSERFETQTAERGKLEKQFTDYFQNLANDILEDKTKRFTETNRQNIGDLLRPLGENLEKFRQRIEQEAAERKVLEAEIRRLHETSNQVSREANNLAAALRGNSKAQGDWGEMILETLLESSGLQKGIHFRVQEDFRTEEGAHVRPDVVLLLPGDKQMVIDSKVSLTAYAAYAEADGADGIARKAALAAHVASVRKHIDELAGKSYQKLTSASPDFVIMFVPNEPAFLVALQSDPKLWDDAYRRKVILSSPTNLFAILKIVDDLWRRDSQDRYALEIARQGGALYDKFVGFAENFLAVGDALGRTDKAYRAALGQLREGNGNLVRRAESLRKLGVKAAKKMPAALAPLDDEETAEEADGNVLPDSSSSAGGETGNTDETEHGR</sequence>
<organism evidence="7 8">
    <name type="scientific">Rikenella microfusus</name>
    <dbReference type="NCBI Taxonomy" id="28139"/>
    <lineage>
        <taxon>Bacteria</taxon>
        <taxon>Pseudomonadati</taxon>
        <taxon>Bacteroidota</taxon>
        <taxon>Bacteroidia</taxon>
        <taxon>Bacteroidales</taxon>
        <taxon>Rikenellaceae</taxon>
        <taxon>Rikenella</taxon>
    </lineage>
</organism>
<comment type="function">
    <text evidence="1">Involved in DNA recombination.</text>
</comment>
<keyword evidence="3 5" id="KW-0175">Coiled coil</keyword>
<protein>
    <submittedName>
        <fullName evidence="7">DNA recombination protein rmuC</fullName>
    </submittedName>
</protein>
<dbReference type="PANTHER" id="PTHR30563:SF0">
    <property type="entry name" value="DNA RECOMBINATION PROTEIN RMUC"/>
    <property type="match status" value="1"/>
</dbReference>
<dbReference type="STRING" id="880526.GCA_000427365_00387"/>
<evidence type="ECO:0000313" key="8">
    <source>
        <dbReference type="Proteomes" id="UP000255233"/>
    </source>
</evidence>
<feature type="compositionally biased region" description="Acidic residues" evidence="6">
    <location>
        <begin position="447"/>
        <end position="457"/>
    </location>
</feature>
<dbReference type="InterPro" id="IPR003798">
    <property type="entry name" value="DNA_recombination_RmuC"/>
</dbReference>
<keyword evidence="8" id="KW-1185">Reference proteome</keyword>
<proteinExistence type="inferred from homology"/>
<evidence type="ECO:0000256" key="5">
    <source>
        <dbReference type="SAM" id="Coils"/>
    </source>
</evidence>
<evidence type="ECO:0000256" key="3">
    <source>
        <dbReference type="ARBA" id="ARBA00023054"/>
    </source>
</evidence>
<evidence type="ECO:0000256" key="4">
    <source>
        <dbReference type="ARBA" id="ARBA00023172"/>
    </source>
</evidence>
<comment type="similarity">
    <text evidence="2">Belongs to the RmuC family.</text>
</comment>
<accession>A0A379MQD2</accession>
<gene>
    <name evidence="7" type="primary">rmuC</name>
    <name evidence="7" type="ORF">NCTC11190_01060</name>
</gene>
<feature type="coiled-coil region" evidence="5">
    <location>
        <begin position="157"/>
        <end position="191"/>
    </location>
</feature>
<feature type="coiled-coil region" evidence="5">
    <location>
        <begin position="23"/>
        <end position="111"/>
    </location>
</feature>
<evidence type="ECO:0000256" key="6">
    <source>
        <dbReference type="SAM" id="MobiDB-lite"/>
    </source>
</evidence>
<evidence type="ECO:0000256" key="1">
    <source>
        <dbReference type="ARBA" id="ARBA00003416"/>
    </source>
</evidence>
<reference evidence="7 8" key="1">
    <citation type="submission" date="2018-06" db="EMBL/GenBank/DDBJ databases">
        <authorList>
            <consortium name="Pathogen Informatics"/>
            <person name="Doyle S."/>
        </authorList>
    </citation>
    <scope>NUCLEOTIDE SEQUENCE [LARGE SCALE GENOMIC DNA]</scope>
    <source>
        <strain evidence="7 8">NCTC11190</strain>
    </source>
</reference>
<evidence type="ECO:0000256" key="2">
    <source>
        <dbReference type="ARBA" id="ARBA00009840"/>
    </source>
</evidence>
<name>A0A379MQD2_9BACT</name>
<dbReference type="AlphaFoldDB" id="A0A379MQD2"/>
<dbReference type="GO" id="GO:0006310">
    <property type="term" value="P:DNA recombination"/>
    <property type="evidence" value="ECO:0007669"/>
    <property type="project" value="UniProtKB-KW"/>
</dbReference>
<evidence type="ECO:0000313" key="7">
    <source>
        <dbReference type="EMBL" id="SUE33848.1"/>
    </source>
</evidence>